<protein>
    <submittedName>
        <fullName evidence="7">Sugar kinase</fullName>
    </submittedName>
</protein>
<evidence type="ECO:0000256" key="1">
    <source>
        <dbReference type="ARBA" id="ARBA00010688"/>
    </source>
</evidence>
<dbReference type="Gene3D" id="3.40.1190.20">
    <property type="match status" value="1"/>
</dbReference>
<dbReference type="InterPro" id="IPR011611">
    <property type="entry name" value="PfkB_dom"/>
</dbReference>
<evidence type="ECO:0000256" key="2">
    <source>
        <dbReference type="ARBA" id="ARBA00022679"/>
    </source>
</evidence>
<accession>A0A5B8IW37</accession>
<keyword evidence="5" id="KW-0067">ATP-binding</keyword>
<dbReference type="GO" id="GO:0016301">
    <property type="term" value="F:kinase activity"/>
    <property type="evidence" value="ECO:0007669"/>
    <property type="project" value="UniProtKB-KW"/>
</dbReference>
<evidence type="ECO:0000256" key="3">
    <source>
        <dbReference type="ARBA" id="ARBA00022741"/>
    </source>
</evidence>
<reference evidence="7 8" key="1">
    <citation type="submission" date="2019-07" db="EMBL/GenBank/DDBJ databases">
        <title>Litoreibacter alkalisoli sp. nov., isolated from saline-alkaline soil.</title>
        <authorList>
            <person name="Wang S."/>
            <person name="Xu L."/>
            <person name="Xing Y.-T."/>
            <person name="Sun J.-Q."/>
        </authorList>
    </citation>
    <scope>NUCLEOTIDE SEQUENCE [LARGE SCALE GENOMIC DNA]</scope>
    <source>
        <strain evidence="7 8">LN3S51</strain>
        <plasmid evidence="7 8">unnamed1</plasmid>
    </source>
</reference>
<comment type="similarity">
    <text evidence="1">Belongs to the carbohydrate kinase PfkB family.</text>
</comment>
<dbReference type="InterPro" id="IPR050306">
    <property type="entry name" value="PfkB_Carbo_kinase"/>
</dbReference>
<dbReference type="KEGG" id="lit:FPZ52_11540"/>
<proteinExistence type="inferred from homology"/>
<dbReference type="EMBL" id="CP042262">
    <property type="protein sequence ID" value="QDY70362.1"/>
    <property type="molecule type" value="Genomic_DNA"/>
</dbReference>
<evidence type="ECO:0000256" key="4">
    <source>
        <dbReference type="ARBA" id="ARBA00022777"/>
    </source>
</evidence>
<evidence type="ECO:0000313" key="7">
    <source>
        <dbReference type="EMBL" id="QDY70362.1"/>
    </source>
</evidence>
<dbReference type="RefSeq" id="WP_146365780.1">
    <property type="nucleotide sequence ID" value="NZ_CP042262.1"/>
</dbReference>
<dbReference type="PROSITE" id="PS00584">
    <property type="entry name" value="PFKB_KINASES_2"/>
    <property type="match status" value="1"/>
</dbReference>
<keyword evidence="3" id="KW-0547">Nucleotide-binding</keyword>
<geneLocation type="plasmid" evidence="7 8">
    <name>unnamed1</name>
</geneLocation>
<evidence type="ECO:0000313" key="8">
    <source>
        <dbReference type="Proteomes" id="UP000318483"/>
    </source>
</evidence>
<sequence>MAKVLTVGEILVEIVATTKGDGFREAQPLIGPFPSGAPAIFIDQVGKLGTPCAILGRIGDDDFGQLNLDRLRADGVDVSGVEIAPGESTGSAFVRYREDGSRVFVFNIANAACGTLPATPHGRAVMDGCTHMHVMGTALAAPGLAARAMEAIEVIRKNGGTLSFDPNLRPEILNTPGLREALDNVLEQTDLFLPSGDEIFLFTEAQTEAEAAAELLERGVRDIVIKRGADGASHFNAGGRTDAAAIAVEELDPTGAGDCFGGAFVSFWLNGADPATALTHANAAGARAVTRLGPMEGTSTRAELATLLATTETA</sequence>
<dbReference type="PANTHER" id="PTHR43085">
    <property type="entry name" value="HEXOKINASE FAMILY MEMBER"/>
    <property type="match status" value="1"/>
</dbReference>
<evidence type="ECO:0000256" key="5">
    <source>
        <dbReference type="ARBA" id="ARBA00022840"/>
    </source>
</evidence>
<dbReference type="Pfam" id="PF00294">
    <property type="entry name" value="PfkB"/>
    <property type="match status" value="1"/>
</dbReference>
<dbReference type="SUPFAM" id="SSF53613">
    <property type="entry name" value="Ribokinase-like"/>
    <property type="match status" value="1"/>
</dbReference>
<dbReference type="GO" id="GO:0005524">
    <property type="term" value="F:ATP binding"/>
    <property type="evidence" value="ECO:0007669"/>
    <property type="project" value="UniProtKB-KW"/>
</dbReference>
<dbReference type="PANTHER" id="PTHR43085:SF1">
    <property type="entry name" value="PSEUDOURIDINE KINASE-RELATED"/>
    <property type="match status" value="1"/>
</dbReference>
<organism evidence="7 8">
    <name type="scientific">Qingshengfaniella alkalisoli</name>
    <dbReference type="NCBI Taxonomy" id="2599296"/>
    <lineage>
        <taxon>Bacteria</taxon>
        <taxon>Pseudomonadati</taxon>
        <taxon>Pseudomonadota</taxon>
        <taxon>Alphaproteobacteria</taxon>
        <taxon>Rhodobacterales</taxon>
        <taxon>Paracoccaceae</taxon>
        <taxon>Qingshengfaniella</taxon>
    </lineage>
</organism>
<keyword evidence="4 7" id="KW-0418">Kinase</keyword>
<keyword evidence="8" id="KW-1185">Reference proteome</keyword>
<dbReference type="InterPro" id="IPR029056">
    <property type="entry name" value="Ribokinase-like"/>
</dbReference>
<dbReference type="InterPro" id="IPR002173">
    <property type="entry name" value="Carboh/pur_kinase_PfkB_CS"/>
</dbReference>
<keyword evidence="7" id="KW-0614">Plasmid</keyword>
<gene>
    <name evidence="7" type="ORF">FPZ52_11540</name>
</gene>
<evidence type="ECO:0000259" key="6">
    <source>
        <dbReference type="Pfam" id="PF00294"/>
    </source>
</evidence>
<dbReference type="Proteomes" id="UP000318483">
    <property type="component" value="Plasmid unnamed1"/>
</dbReference>
<name>A0A5B8IW37_9RHOB</name>
<dbReference type="AlphaFoldDB" id="A0A5B8IW37"/>
<keyword evidence="2" id="KW-0808">Transferase</keyword>
<feature type="domain" description="Carbohydrate kinase PfkB" evidence="6">
    <location>
        <begin position="1"/>
        <end position="299"/>
    </location>
</feature>
<dbReference type="OrthoDB" id="9776822at2"/>
<dbReference type="CDD" id="cd01166">
    <property type="entry name" value="KdgK"/>
    <property type="match status" value="1"/>
</dbReference>